<gene>
    <name evidence="7" type="primary">LOC108666990</name>
</gene>
<dbReference type="InterPro" id="IPR036691">
    <property type="entry name" value="Endo/exonu/phosph_ase_sf"/>
</dbReference>
<feature type="chain" id="PRO_5037493295" evidence="4">
    <location>
        <begin position="17"/>
        <end position="478"/>
    </location>
</feature>
<dbReference type="Gene3D" id="3.60.10.10">
    <property type="entry name" value="Endonuclease/exonuclease/phosphatase"/>
    <property type="match status" value="1"/>
</dbReference>
<dbReference type="GO" id="GO:0004530">
    <property type="term" value="F:deoxyribonuclease I activity"/>
    <property type="evidence" value="ECO:0007669"/>
    <property type="project" value="TreeGrafter"/>
</dbReference>
<organism evidence="6 7">
    <name type="scientific">Hyalella azteca</name>
    <name type="common">Amphipod</name>
    <dbReference type="NCBI Taxonomy" id="294128"/>
    <lineage>
        <taxon>Eukaryota</taxon>
        <taxon>Metazoa</taxon>
        <taxon>Ecdysozoa</taxon>
        <taxon>Arthropoda</taxon>
        <taxon>Crustacea</taxon>
        <taxon>Multicrustacea</taxon>
        <taxon>Malacostraca</taxon>
        <taxon>Eumalacostraca</taxon>
        <taxon>Peracarida</taxon>
        <taxon>Amphipoda</taxon>
        <taxon>Senticaudata</taxon>
        <taxon>Talitrida</taxon>
        <taxon>Talitroidea</taxon>
        <taxon>Hyalellidae</taxon>
        <taxon>Hyalella</taxon>
    </lineage>
</organism>
<keyword evidence="3" id="KW-0378">Hydrolase</keyword>
<feature type="signal peptide" evidence="4">
    <location>
        <begin position="1"/>
        <end position="16"/>
    </location>
</feature>
<dbReference type="InterPro" id="IPR016202">
    <property type="entry name" value="DNase_I"/>
</dbReference>
<dbReference type="InterPro" id="IPR005135">
    <property type="entry name" value="Endo/exonuclease/phosphatase"/>
</dbReference>
<dbReference type="SMART" id="SM00476">
    <property type="entry name" value="DNaseIc"/>
    <property type="match status" value="1"/>
</dbReference>
<dbReference type="RefSeq" id="XP_018009456.2">
    <property type="nucleotide sequence ID" value="XM_018153967.2"/>
</dbReference>
<protein>
    <submittedName>
        <fullName evidence="7">Deoxyribonuclease-1</fullName>
    </submittedName>
</protein>
<dbReference type="KEGG" id="hazt:108666990"/>
<dbReference type="Pfam" id="PF03372">
    <property type="entry name" value="Exo_endo_phos"/>
    <property type="match status" value="1"/>
</dbReference>
<dbReference type="GO" id="GO:0006308">
    <property type="term" value="P:DNA catabolic process"/>
    <property type="evidence" value="ECO:0007669"/>
    <property type="project" value="InterPro"/>
</dbReference>
<sequence length="478" mass="53084">MFIWALFVLLVVSMSAEKEVPGQRAKAFKETGGVYPLMVDFCSALRWQHCLDEPVRIGCWNLQRYGVAKMKNELVMDVIVQVISNYDLIVLQEVTDTTGTAVPALITAINTYMGSENLYVAVESPRIGRNSYKEQYVFVYMPSRMTFVNGYKYVEQSDVFQVEPFIAHFTSNSTGPLREFAVIPLHAKPSDALVEMDALVDVYDQMILDLGIEDTIILGDFNAGCNYIVQEEYEQMRLYTDPRFHWLISDHADTTTKTTSCPYDRIILAGSTLQKAAYYKTATTYYFDEVLGIKSNSDLIQDISDHYPVGVMIRGSVPASVSDLYSSSSANSSEPRAPPSEVRVSVSVDLPSQPCWSKVFNLMQGWTSESQEGCPVHGLSELSPQVAISSNLAFLEWSATDVDGALQVLTHLSTQHPDVIPPQAVAVLGYKAGHGALSDPAIYAAEREPQHLRLSLLCRSHHQEALCSLTLSARTDVN</sequence>
<comment type="similarity">
    <text evidence="1">Belongs to the DNase I family.</text>
</comment>
<evidence type="ECO:0000256" key="1">
    <source>
        <dbReference type="ARBA" id="ARBA00007359"/>
    </source>
</evidence>
<dbReference type="Proteomes" id="UP000694843">
    <property type="component" value="Unplaced"/>
</dbReference>
<evidence type="ECO:0000259" key="5">
    <source>
        <dbReference type="Pfam" id="PF03372"/>
    </source>
</evidence>
<keyword evidence="6" id="KW-1185">Reference proteome</keyword>
<evidence type="ECO:0000313" key="7">
    <source>
        <dbReference type="RefSeq" id="XP_018009456.2"/>
    </source>
</evidence>
<dbReference type="PRINTS" id="PR00130">
    <property type="entry name" value="DNASEI"/>
</dbReference>
<name>A0A8B7N6I4_HYAAZ</name>
<evidence type="ECO:0000256" key="4">
    <source>
        <dbReference type="SAM" id="SignalP"/>
    </source>
</evidence>
<dbReference type="GeneID" id="108666990"/>
<evidence type="ECO:0000256" key="3">
    <source>
        <dbReference type="ARBA" id="ARBA00022801"/>
    </source>
</evidence>
<dbReference type="CDD" id="cd10282">
    <property type="entry name" value="DNase1"/>
    <property type="match status" value="1"/>
</dbReference>
<dbReference type="GO" id="GO:0003677">
    <property type="term" value="F:DNA binding"/>
    <property type="evidence" value="ECO:0007669"/>
    <property type="project" value="TreeGrafter"/>
</dbReference>
<accession>A0A8B7N6I4</accession>
<dbReference type="PANTHER" id="PTHR11371">
    <property type="entry name" value="DEOXYRIBONUCLEASE"/>
    <property type="match status" value="1"/>
</dbReference>
<dbReference type="PANTHER" id="PTHR11371:SF31">
    <property type="entry name" value="EXTRACELLULAR NUCLEASE"/>
    <property type="match status" value="1"/>
</dbReference>
<dbReference type="AlphaFoldDB" id="A0A8B7N6I4"/>
<dbReference type="SUPFAM" id="SSF56219">
    <property type="entry name" value="DNase I-like"/>
    <property type="match status" value="1"/>
</dbReference>
<feature type="domain" description="Endonuclease/exonuclease/phosphatase" evidence="5">
    <location>
        <begin position="60"/>
        <end position="229"/>
    </location>
</feature>
<dbReference type="OrthoDB" id="6410211at2759"/>
<evidence type="ECO:0000313" key="6">
    <source>
        <dbReference type="Proteomes" id="UP000694843"/>
    </source>
</evidence>
<dbReference type="GO" id="GO:0005634">
    <property type="term" value="C:nucleus"/>
    <property type="evidence" value="ECO:0007669"/>
    <property type="project" value="TreeGrafter"/>
</dbReference>
<dbReference type="OMA" id="EREPQHL"/>
<keyword evidence="4" id="KW-0732">Signal</keyword>
<reference evidence="7" key="1">
    <citation type="submission" date="2025-08" db="UniProtKB">
        <authorList>
            <consortium name="RefSeq"/>
        </authorList>
    </citation>
    <scope>IDENTIFICATION</scope>
    <source>
        <tissue evidence="7">Whole organism</tissue>
    </source>
</reference>
<keyword evidence="2" id="KW-0540">Nuclease</keyword>
<evidence type="ECO:0000256" key="2">
    <source>
        <dbReference type="ARBA" id="ARBA00022722"/>
    </source>
</evidence>
<proteinExistence type="inferred from homology"/>